<name>A0A939BAR7_9CLOT</name>
<reference evidence="3" key="1">
    <citation type="submission" date="2020-08" db="EMBL/GenBank/DDBJ databases">
        <authorList>
            <person name="Cejkova D."/>
            <person name="Kubasova T."/>
            <person name="Jahodarova E."/>
            <person name="Rychlik I."/>
        </authorList>
    </citation>
    <scope>NUCLEOTIDE SEQUENCE</scope>
    <source>
        <strain evidence="3">An420c</strain>
    </source>
</reference>
<dbReference type="AlphaFoldDB" id="A0A939BAR7"/>
<evidence type="ECO:0000259" key="1">
    <source>
        <dbReference type="Pfam" id="PF06970"/>
    </source>
</evidence>
<proteinExistence type="predicted"/>
<reference evidence="3" key="2">
    <citation type="journal article" date="2021" name="Sci. Rep.">
        <title>The distribution of antibiotic resistance genes in chicken gut microbiota commensals.</title>
        <authorList>
            <person name="Juricova H."/>
            <person name="Matiasovicova J."/>
            <person name="Kubasova T."/>
            <person name="Cejkova D."/>
            <person name="Rychlik I."/>
        </authorList>
    </citation>
    <scope>NUCLEOTIDE SEQUENCE</scope>
    <source>
        <strain evidence="3">An420c</strain>
    </source>
</reference>
<organism evidence="3 4">
    <name type="scientific">Mordavella massiliensis</name>
    <dbReference type="NCBI Taxonomy" id="1871024"/>
    <lineage>
        <taxon>Bacteria</taxon>
        <taxon>Bacillati</taxon>
        <taxon>Bacillota</taxon>
        <taxon>Clostridia</taxon>
        <taxon>Eubacteriales</taxon>
        <taxon>Clostridiaceae</taxon>
        <taxon>Mordavella</taxon>
    </lineage>
</organism>
<evidence type="ECO:0000313" key="3">
    <source>
        <dbReference type="EMBL" id="MBM6825580.1"/>
    </source>
</evidence>
<sequence length="296" mass="34433">MYEEFFGIEESEQYAFYRVPKLLFTNERYRSLSAESKLLYGLFLDRMGISRKNGWIDKDGRVYIIYTVEDIMEALGCGNKKAIQLLAELEKKGNLIWRKKQGLGKPNLIYMKKFILPQSEQEGHFLKCENDTSGNGNLTSLEMSKGHGNNTNKNNLNDNNMNLSFPSGDFGMEHGTDGDYSYYHEYFFEHLEIEILYKNYPYDKELLDSIVALIVETMCSKRKQIRIAGDDKPVEIVRSRFMKLNSEHIKFVMDCFKENTTKIRNIKQYLLAAIYNSILTIDGYFDALVRHDLSEG</sequence>
<dbReference type="InterPro" id="IPR010724">
    <property type="entry name" value="RepA_N"/>
</dbReference>
<protein>
    <submittedName>
        <fullName evidence="3">Replication initiator protein A</fullName>
    </submittedName>
</protein>
<dbReference type="Proteomes" id="UP000713880">
    <property type="component" value="Unassembled WGS sequence"/>
</dbReference>
<dbReference type="EMBL" id="JACJLV010000001">
    <property type="protein sequence ID" value="MBM6825580.1"/>
    <property type="molecule type" value="Genomic_DNA"/>
</dbReference>
<dbReference type="InterPro" id="IPR046059">
    <property type="entry name" value="DUF6017"/>
</dbReference>
<dbReference type="Pfam" id="PF06970">
    <property type="entry name" value="RepA_N"/>
    <property type="match status" value="1"/>
</dbReference>
<comment type="caution">
    <text evidence="3">The sequence shown here is derived from an EMBL/GenBank/DDBJ whole genome shotgun (WGS) entry which is preliminary data.</text>
</comment>
<dbReference type="RefSeq" id="WP_204907649.1">
    <property type="nucleotide sequence ID" value="NZ_JACJLV010000001.1"/>
</dbReference>
<feature type="domain" description="Replication initiator A N-terminal" evidence="1">
    <location>
        <begin position="15"/>
        <end position="89"/>
    </location>
</feature>
<gene>
    <name evidence="3" type="ORF">H6A13_00465</name>
</gene>
<dbReference type="Pfam" id="PF19481">
    <property type="entry name" value="DUF6017"/>
    <property type="match status" value="1"/>
</dbReference>
<keyword evidence="4" id="KW-1185">Reference proteome</keyword>
<feature type="domain" description="DUF6017" evidence="2">
    <location>
        <begin position="175"/>
        <end position="296"/>
    </location>
</feature>
<evidence type="ECO:0000259" key="2">
    <source>
        <dbReference type="Pfam" id="PF19481"/>
    </source>
</evidence>
<evidence type="ECO:0000313" key="4">
    <source>
        <dbReference type="Proteomes" id="UP000713880"/>
    </source>
</evidence>
<accession>A0A939BAR7</accession>